<feature type="transmembrane region" description="Helical" evidence="1">
    <location>
        <begin position="138"/>
        <end position="158"/>
    </location>
</feature>
<dbReference type="EMBL" id="NHOA01000043">
    <property type="protein sequence ID" value="PHQ39192.1"/>
    <property type="molecule type" value="Genomic_DNA"/>
</dbReference>
<proteinExistence type="predicted"/>
<keyword evidence="1" id="KW-0812">Transmembrane</keyword>
<protein>
    <recommendedName>
        <fullName evidence="4">DUF2391 domain-containing protein</fullName>
    </recommendedName>
</protein>
<accession>A0A2G1WJN7</accession>
<keyword evidence="1" id="KW-0472">Membrane</keyword>
<dbReference type="OrthoDB" id="328136at2157"/>
<keyword evidence="1" id="KW-1133">Transmembrane helix</keyword>
<feature type="transmembrane region" description="Helical" evidence="1">
    <location>
        <begin position="99"/>
        <end position="118"/>
    </location>
</feature>
<sequence length="190" mass="20351">MMTRTESPGGDRNADIDDVLTELDELEEMVDKDEELQQVRETMRTARKVRPSGVIGRFRTQFGLRDAGEALVGSFVFGLPMIVEDGALDIGRFIAERPLALALTLLFGGAVVFGILRAGEFERVVEDRIGGVVPLRPVAIVTIASGLAVALMTGWGRVSWSEPTVAGAQTLLIAIVMSVGASVGDILPEN</sequence>
<gene>
    <name evidence="2" type="ORF">DJ69_06735</name>
</gene>
<reference evidence="2 3" key="1">
    <citation type="journal article" date="2014" name="Front. Microbiol.">
        <title>Population and genomic analysis of the genus Halorubrum.</title>
        <authorList>
            <person name="Fullmer M.S."/>
            <person name="Soucy S.M."/>
            <person name="Swithers K.S."/>
            <person name="Makkay A.M."/>
            <person name="Wheeler R."/>
            <person name="Ventosa A."/>
            <person name="Gogarten J.P."/>
            <person name="Papke R.T."/>
        </authorList>
    </citation>
    <scope>NUCLEOTIDE SEQUENCE [LARGE SCALE GENOMIC DNA]</scope>
    <source>
        <strain evidence="2 3">C49</strain>
    </source>
</reference>
<dbReference type="Proteomes" id="UP000222824">
    <property type="component" value="Unassembled WGS sequence"/>
</dbReference>
<evidence type="ECO:0000256" key="1">
    <source>
        <dbReference type="SAM" id="Phobius"/>
    </source>
</evidence>
<feature type="transmembrane region" description="Helical" evidence="1">
    <location>
        <begin position="170"/>
        <end position="187"/>
    </location>
</feature>
<name>A0A2G1WJN7_9EURY</name>
<evidence type="ECO:0008006" key="4">
    <source>
        <dbReference type="Google" id="ProtNLM"/>
    </source>
</evidence>
<dbReference type="AlphaFoldDB" id="A0A2G1WJN7"/>
<comment type="caution">
    <text evidence="2">The sequence shown here is derived from an EMBL/GenBank/DDBJ whole genome shotgun (WGS) entry which is preliminary data.</text>
</comment>
<organism evidence="2 3">
    <name type="scientific">Halorubrum persicum</name>
    <dbReference type="NCBI Taxonomy" id="1383844"/>
    <lineage>
        <taxon>Archaea</taxon>
        <taxon>Methanobacteriati</taxon>
        <taxon>Methanobacteriota</taxon>
        <taxon>Stenosarchaea group</taxon>
        <taxon>Halobacteria</taxon>
        <taxon>Halobacteriales</taxon>
        <taxon>Haloferacaceae</taxon>
        <taxon>Halorubrum</taxon>
    </lineage>
</organism>
<evidence type="ECO:0000313" key="2">
    <source>
        <dbReference type="EMBL" id="PHQ39192.1"/>
    </source>
</evidence>
<evidence type="ECO:0000313" key="3">
    <source>
        <dbReference type="Proteomes" id="UP000222824"/>
    </source>
</evidence>
<keyword evidence="3" id="KW-1185">Reference proteome</keyword>